<keyword evidence="2" id="KW-0132">Cell division</keyword>
<dbReference type="AlphaFoldDB" id="A0A078M3K5"/>
<feature type="coiled-coil region" evidence="9">
    <location>
        <begin position="107"/>
        <end position="134"/>
    </location>
</feature>
<comment type="subcellular location">
    <subcellularLocation>
        <location evidence="1">Cell membrane</location>
        <topology evidence="1">Single-pass membrane protein</topology>
    </subcellularLocation>
</comment>
<evidence type="ECO:0000313" key="12">
    <source>
        <dbReference type="Proteomes" id="UP000044136"/>
    </source>
</evidence>
<dbReference type="EMBL" id="CCSE01000001">
    <property type="protein sequence ID" value="CEA00815.1"/>
    <property type="molecule type" value="Genomic_DNA"/>
</dbReference>
<evidence type="ECO:0000256" key="9">
    <source>
        <dbReference type="SAM" id="Coils"/>
    </source>
</evidence>
<evidence type="ECO:0000256" key="4">
    <source>
        <dbReference type="ARBA" id="ARBA00022989"/>
    </source>
</evidence>
<keyword evidence="4 10" id="KW-1133">Transmembrane helix</keyword>
<evidence type="ECO:0000256" key="8">
    <source>
        <dbReference type="ARBA" id="ARBA00023306"/>
    </source>
</evidence>
<dbReference type="Pfam" id="PF06160">
    <property type="entry name" value="EzrA"/>
    <property type="match status" value="1"/>
</dbReference>
<dbReference type="HOGENOM" id="CLU_034079_1_0_9"/>
<dbReference type="GO" id="GO:0005940">
    <property type="term" value="C:septin ring"/>
    <property type="evidence" value="ECO:0007669"/>
    <property type="project" value="InterPro"/>
</dbReference>
<dbReference type="eggNOG" id="COG4477">
    <property type="taxonomic scope" value="Bacteria"/>
</dbReference>
<feature type="transmembrane region" description="Helical" evidence="10">
    <location>
        <begin position="6"/>
        <end position="23"/>
    </location>
</feature>
<proteinExistence type="predicted"/>
<dbReference type="STRING" id="1461582.BN1048_01093"/>
<keyword evidence="6 10" id="KW-0472">Membrane</keyword>
<reference evidence="11 12" key="1">
    <citation type="submission" date="2014-07" db="EMBL/GenBank/DDBJ databases">
        <authorList>
            <person name="Urmite Genomes Urmite Genomes"/>
        </authorList>
    </citation>
    <scope>NUCLEOTIDE SEQUENCE [LARGE SCALE GENOMIC DNA]</scope>
    <source>
        <strain evidence="11 12">13MG44_air</strain>
    </source>
</reference>
<dbReference type="GO" id="GO:0005886">
    <property type="term" value="C:plasma membrane"/>
    <property type="evidence" value="ECO:0007669"/>
    <property type="project" value="UniProtKB-SubCell"/>
</dbReference>
<accession>A0A078M3K5</accession>
<evidence type="ECO:0000256" key="10">
    <source>
        <dbReference type="SAM" id="Phobius"/>
    </source>
</evidence>
<sequence length="564" mass="66065">MWVYILIAIIILVIVAAAVLLYLRSVKTQMIDTQYSKLHEVNQLPFKLDLVKLKNYNLHGEAKGLYNNWQDEWNDTLNTHSTHATNALEQSKKDVEQFKFSQSTKNNELAGENIELIQKKYDELTEEIAGFTKAVEEGKHQNVESERLYREAKRDVLANGHKFGDAKKPLEEVIKAYEPEVAKYEKMVNDGDYIRANEFIFNTYNELLNLKDSMDEIPKLIKEVQKELPQQFQELRYGCRDLRAKGYDLDHIKVENRLSTLKSNLNRVEPLVAKLELEEADSILENIHDELDDMYELVEHEVNAKNKFDGGKDVITDELFNAKALNYTLRTEIDYIQEQYHIDESDVQKVMNYENEIENLISIYSGMIEETEKNTTRYSAIVDNIDYLKNNAHTIHEEQNSIQEHLVNLREDDAEARENLRYVIDRKEKVYRELMSSNLVTLPEQFIVMKHEIEVDVKEIENYFNRRPLNVEYVKAKVNDTVLMMNKFEQEAYAVMRDSQLTELMIQYGNRFRSTDSDLNAHLNEAERLFKENRYKRALDVAKDAIESVEPGSAAKIEKQFDNN</sequence>
<keyword evidence="5 9" id="KW-0175">Coiled coil</keyword>
<evidence type="ECO:0000256" key="3">
    <source>
        <dbReference type="ARBA" id="ARBA00022692"/>
    </source>
</evidence>
<evidence type="ECO:0000256" key="5">
    <source>
        <dbReference type="ARBA" id="ARBA00023054"/>
    </source>
</evidence>
<dbReference type="Proteomes" id="UP000044136">
    <property type="component" value="Unassembled WGS sequence"/>
</dbReference>
<keyword evidence="7" id="KW-0717">Septation</keyword>
<dbReference type="OrthoDB" id="1654473at2"/>
<keyword evidence="8" id="KW-0131">Cell cycle</keyword>
<gene>
    <name evidence="11" type="primary">ezrA</name>
    <name evidence="11" type="ORF">BN1048_01093</name>
</gene>
<keyword evidence="3 10" id="KW-0812">Transmembrane</keyword>
<keyword evidence="12" id="KW-1185">Reference proteome</keyword>
<evidence type="ECO:0000256" key="7">
    <source>
        <dbReference type="ARBA" id="ARBA00023210"/>
    </source>
</evidence>
<dbReference type="GO" id="GO:0000921">
    <property type="term" value="P:septin ring assembly"/>
    <property type="evidence" value="ECO:0007669"/>
    <property type="project" value="InterPro"/>
</dbReference>
<dbReference type="GO" id="GO:0000917">
    <property type="term" value="P:division septum assembly"/>
    <property type="evidence" value="ECO:0007669"/>
    <property type="project" value="UniProtKB-KW"/>
</dbReference>
<name>A0A078M3K5_9STAP</name>
<evidence type="ECO:0000313" key="11">
    <source>
        <dbReference type="EMBL" id="CEA00815.1"/>
    </source>
</evidence>
<dbReference type="InterPro" id="IPR010379">
    <property type="entry name" value="EzrA"/>
</dbReference>
<evidence type="ECO:0000256" key="6">
    <source>
        <dbReference type="ARBA" id="ARBA00023136"/>
    </source>
</evidence>
<evidence type="ECO:0000256" key="1">
    <source>
        <dbReference type="ARBA" id="ARBA00004162"/>
    </source>
</evidence>
<organism evidence="11 12">
    <name type="scientific">Jeotgalicoccus saudimassiliensis</name>
    <dbReference type="NCBI Taxonomy" id="1461582"/>
    <lineage>
        <taxon>Bacteria</taxon>
        <taxon>Bacillati</taxon>
        <taxon>Bacillota</taxon>
        <taxon>Bacilli</taxon>
        <taxon>Bacillales</taxon>
        <taxon>Staphylococcaceae</taxon>
        <taxon>Jeotgalicoccus</taxon>
    </lineage>
</organism>
<evidence type="ECO:0000256" key="2">
    <source>
        <dbReference type="ARBA" id="ARBA00022618"/>
    </source>
</evidence>
<dbReference type="RefSeq" id="WP_035809233.1">
    <property type="nucleotide sequence ID" value="NZ_CCSE01000001.1"/>
</dbReference>
<protein>
    <submittedName>
        <fullName evidence="11">Septation ring formation regulator EzrA</fullName>
    </submittedName>
</protein>